<sequence length="403" mass="45464">MPRYYAPCLVQAIPALEYGEELVYPDFEATLPGFFNRLDADAWIQANYGHQALGQTGSNRRVVVDTRQGTVAFLGLRGQNLAFRNVRYFEGSNPPSWVDDSTHCMGHMHAFPHWREGLNMSNNQSIEGGRVRDTRQRQHWLDHTTKSLMQSAHLISPRTIIIPGRSILNEEEAQKAIAALLVERGKGERLEVHPPPAAPATNRSELEYVQWLNRNVAAVIGPHGGGLCNIKWMASETLVLEIQPRNWPNVHFYEESVGHGLNYWVDIRDALDEDKNMAANIANILAVLRAELGQPPRRGPLLRHRYDWPSVLDDVLGKDPREQPYFVSLKMRCCNKGEGLPGFEGVHVLEGPHGAADRGAANKTADREDLESSRREDLERESVAREEEWGRELRARGLGAREL</sequence>
<dbReference type="OrthoDB" id="529273at2759"/>
<feature type="compositionally biased region" description="Basic and acidic residues" evidence="1">
    <location>
        <begin position="364"/>
        <end position="389"/>
    </location>
</feature>
<dbReference type="AlphaFoldDB" id="A0A2J8A2L7"/>
<dbReference type="Proteomes" id="UP000236333">
    <property type="component" value="Unassembled WGS sequence"/>
</dbReference>
<organism evidence="2 3">
    <name type="scientific">Tetrabaena socialis</name>
    <dbReference type="NCBI Taxonomy" id="47790"/>
    <lineage>
        <taxon>Eukaryota</taxon>
        <taxon>Viridiplantae</taxon>
        <taxon>Chlorophyta</taxon>
        <taxon>core chlorophytes</taxon>
        <taxon>Chlorophyceae</taxon>
        <taxon>CS clade</taxon>
        <taxon>Chlamydomonadales</taxon>
        <taxon>Tetrabaenaceae</taxon>
        <taxon>Tetrabaena</taxon>
    </lineage>
</organism>
<dbReference type="EMBL" id="PGGS01000218">
    <property type="protein sequence ID" value="PNH06728.1"/>
    <property type="molecule type" value="Genomic_DNA"/>
</dbReference>
<keyword evidence="3" id="KW-1185">Reference proteome</keyword>
<name>A0A2J8A2L7_9CHLO</name>
<accession>A0A2J8A2L7</accession>
<reference evidence="2 3" key="1">
    <citation type="journal article" date="2017" name="Mol. Biol. Evol.">
        <title>The 4-celled Tetrabaena socialis nuclear genome reveals the essential components for genetic control of cell number at the origin of multicellularity in the volvocine lineage.</title>
        <authorList>
            <person name="Featherston J."/>
            <person name="Arakaki Y."/>
            <person name="Hanschen E.R."/>
            <person name="Ferris P.J."/>
            <person name="Michod R.E."/>
            <person name="Olson B.J.S.C."/>
            <person name="Nozaki H."/>
            <person name="Durand P.M."/>
        </authorList>
    </citation>
    <scope>NUCLEOTIDE SEQUENCE [LARGE SCALE GENOMIC DNA]</scope>
    <source>
        <strain evidence="2 3">NIES-571</strain>
    </source>
</reference>
<protein>
    <submittedName>
        <fullName evidence="2">Uncharacterized protein</fullName>
    </submittedName>
</protein>
<evidence type="ECO:0000313" key="3">
    <source>
        <dbReference type="Proteomes" id="UP000236333"/>
    </source>
</evidence>
<comment type="caution">
    <text evidence="2">The sequence shown here is derived from an EMBL/GenBank/DDBJ whole genome shotgun (WGS) entry which is preliminary data.</text>
</comment>
<feature type="region of interest" description="Disordered" evidence="1">
    <location>
        <begin position="353"/>
        <end position="389"/>
    </location>
</feature>
<proteinExistence type="predicted"/>
<evidence type="ECO:0000256" key="1">
    <source>
        <dbReference type="SAM" id="MobiDB-lite"/>
    </source>
</evidence>
<gene>
    <name evidence="2" type="ORF">TSOC_006865</name>
</gene>
<evidence type="ECO:0000313" key="2">
    <source>
        <dbReference type="EMBL" id="PNH06728.1"/>
    </source>
</evidence>